<evidence type="ECO:0000256" key="1">
    <source>
        <dbReference type="SAM" id="SignalP"/>
    </source>
</evidence>
<protein>
    <submittedName>
        <fullName evidence="2">Uncharacterized protein</fullName>
    </submittedName>
</protein>
<keyword evidence="3" id="KW-1185">Reference proteome</keyword>
<feature type="chain" id="PRO_5045518880" evidence="1">
    <location>
        <begin position="27"/>
        <end position="146"/>
    </location>
</feature>
<sequence>MSQLRTACSLAFALLLIFEAWSSAQAQDVRNNTLAPLPLNLDAYKAFVQQLATEMNGDEAAMATKLRALGFSCTQVSKSIQFTCVRFGCQKRNFWWGSLLQWTVQRGNIESPELTFSGGAINYSGWARCIPETDREQAQQRFLSSH</sequence>
<evidence type="ECO:0000313" key="2">
    <source>
        <dbReference type="EMBL" id="MBE1509501.1"/>
    </source>
</evidence>
<comment type="caution">
    <text evidence="2">The sequence shown here is derived from an EMBL/GenBank/DDBJ whole genome shotgun (WGS) entry which is preliminary data.</text>
</comment>
<proteinExistence type="predicted"/>
<dbReference type="RefSeq" id="WP_192733081.1">
    <property type="nucleotide sequence ID" value="NZ_BAAAVL010000008.1"/>
</dbReference>
<evidence type="ECO:0000313" key="3">
    <source>
        <dbReference type="Proteomes" id="UP000620262"/>
    </source>
</evidence>
<accession>A0ABR9J1Z0</accession>
<keyword evidence="1" id="KW-0732">Signal</keyword>
<dbReference type="Proteomes" id="UP000620262">
    <property type="component" value="Unassembled WGS sequence"/>
</dbReference>
<dbReference type="EMBL" id="JADBEC010000003">
    <property type="protein sequence ID" value="MBE1509501.1"/>
    <property type="molecule type" value="Genomic_DNA"/>
</dbReference>
<organism evidence="2 3">
    <name type="scientific">Rhizobium viscosum</name>
    <name type="common">Arthrobacter viscosus</name>
    <dbReference type="NCBI Taxonomy" id="1673"/>
    <lineage>
        <taxon>Bacteria</taxon>
        <taxon>Pseudomonadati</taxon>
        <taxon>Pseudomonadota</taxon>
        <taxon>Alphaproteobacteria</taxon>
        <taxon>Hyphomicrobiales</taxon>
        <taxon>Rhizobiaceae</taxon>
        <taxon>Rhizobium/Agrobacterium group</taxon>
        <taxon>Rhizobium</taxon>
    </lineage>
</organism>
<feature type="signal peptide" evidence="1">
    <location>
        <begin position="1"/>
        <end position="26"/>
    </location>
</feature>
<reference evidence="2 3" key="1">
    <citation type="submission" date="2020-10" db="EMBL/GenBank/DDBJ databases">
        <title>Sequencing the genomes of 1000 actinobacteria strains.</title>
        <authorList>
            <person name="Klenk H.-P."/>
        </authorList>
    </citation>
    <scope>NUCLEOTIDE SEQUENCE [LARGE SCALE GENOMIC DNA]</scope>
    <source>
        <strain evidence="2 3">DSM 7307</strain>
    </source>
</reference>
<gene>
    <name evidence="2" type="ORF">H4W29_006748</name>
</gene>
<name>A0ABR9J1Z0_RHIVS</name>